<feature type="region of interest" description="Disordered" evidence="1">
    <location>
        <begin position="218"/>
        <end position="301"/>
    </location>
</feature>
<feature type="transmembrane region" description="Helical" evidence="2">
    <location>
        <begin position="875"/>
        <end position="894"/>
    </location>
</feature>
<feature type="transmembrane region" description="Helical" evidence="2">
    <location>
        <begin position="551"/>
        <end position="570"/>
    </location>
</feature>
<gene>
    <name evidence="3" type="ORF">IAB77_01310</name>
</gene>
<feature type="transmembrane region" description="Helical" evidence="2">
    <location>
        <begin position="379"/>
        <end position="400"/>
    </location>
</feature>
<evidence type="ECO:0000313" key="4">
    <source>
        <dbReference type="Proteomes" id="UP000824262"/>
    </source>
</evidence>
<accession>A0A9D0ZEH9</accession>
<evidence type="ECO:0000313" key="3">
    <source>
        <dbReference type="EMBL" id="HIQ77879.1"/>
    </source>
</evidence>
<feature type="transmembrane region" description="Helical" evidence="2">
    <location>
        <begin position="406"/>
        <end position="426"/>
    </location>
</feature>
<feature type="transmembrane region" description="Helical" evidence="2">
    <location>
        <begin position="466"/>
        <end position="487"/>
    </location>
</feature>
<dbReference type="Gene3D" id="3.40.1110.10">
    <property type="entry name" value="Calcium-transporting ATPase, cytoplasmic domain N"/>
    <property type="match status" value="1"/>
</dbReference>
<feature type="compositionally biased region" description="Basic residues" evidence="1">
    <location>
        <begin position="86"/>
        <end position="99"/>
    </location>
</feature>
<reference evidence="3" key="1">
    <citation type="submission" date="2020-10" db="EMBL/GenBank/DDBJ databases">
        <authorList>
            <person name="Gilroy R."/>
        </authorList>
    </citation>
    <scope>NUCLEOTIDE SEQUENCE</scope>
    <source>
        <strain evidence="3">ChiBcolR7-354</strain>
    </source>
</reference>
<organism evidence="3 4">
    <name type="scientific">Candidatus Scatomorpha intestinavium</name>
    <dbReference type="NCBI Taxonomy" id="2840922"/>
    <lineage>
        <taxon>Bacteria</taxon>
        <taxon>Bacillati</taxon>
        <taxon>Bacillota</taxon>
        <taxon>Clostridia</taxon>
        <taxon>Eubacteriales</taxon>
        <taxon>Candidatus Scatomorpha</taxon>
    </lineage>
</organism>
<proteinExistence type="predicted"/>
<protein>
    <submittedName>
        <fullName evidence="3">Uncharacterized protein</fullName>
    </submittedName>
</protein>
<dbReference type="EMBL" id="DVGA01000018">
    <property type="protein sequence ID" value="HIQ77879.1"/>
    <property type="molecule type" value="Genomic_DNA"/>
</dbReference>
<reference evidence="3" key="2">
    <citation type="journal article" date="2021" name="PeerJ">
        <title>Extensive microbial diversity within the chicken gut microbiome revealed by metagenomics and culture.</title>
        <authorList>
            <person name="Gilroy R."/>
            <person name="Ravi A."/>
            <person name="Getino M."/>
            <person name="Pursley I."/>
            <person name="Horton D.L."/>
            <person name="Alikhan N.F."/>
            <person name="Baker D."/>
            <person name="Gharbi K."/>
            <person name="Hall N."/>
            <person name="Watson M."/>
            <person name="Adriaenssens E.M."/>
            <person name="Foster-Nyarko E."/>
            <person name="Jarju S."/>
            <person name="Secka A."/>
            <person name="Antonio M."/>
            <person name="Oren A."/>
            <person name="Chaudhuri R.R."/>
            <person name="La Ragione R."/>
            <person name="Hildebrand F."/>
            <person name="Pallen M.J."/>
        </authorList>
    </citation>
    <scope>NUCLEOTIDE SEQUENCE</scope>
    <source>
        <strain evidence="3">ChiBcolR7-354</strain>
    </source>
</reference>
<evidence type="ECO:0000256" key="2">
    <source>
        <dbReference type="SAM" id="Phobius"/>
    </source>
</evidence>
<sequence>MDLLGSDISLDDVKNVPDSPEYSLAAILAEYGEAPAAGSGVEARSREIVMEALGETISAAAVTAEDAEGTEGLPSPPPRERAQKERQKHKKRQKRRPQRRAREEDAEDTYTPPSAGEEEYAPPEREDAGGYPPEPAREPEPARTYEPEAARTYSREPERAYEPARSYEPRRGRSPAAVADEDDDVKVYRPAAHSAPEGDEDVKIYSHSVQDRIAEAERLSARWSSRAAAPEEDYAEAAGGYAPAGSEFETDYDTYADGADEYHSAAPETETAGREDGYGGQEYAPGGGEYGEYGYSDDENDTEYASAGEYRREHVPEAKSANPLLSLLAILSMKLRGAKREAAPSAAGDEEDLGEEMAADEAVKYYAGNANSLKLRARLAFAVCIVLAWLSLGLPAAGALGSDLKTASLVCLIMELSVVMLGLDVFTAGIMSLVRGRAGLWSLVSVACIASMADAVATYALGEAGWGLPFCAAASFSMAFSLFGASLTSRGLRLSMKAAVLAVEPDVLVPAPGLSEGETVIRRTKKPLGGYLWRCEEPDGAEWAYSSLAPFFIPAALLLALFAAAITGLWTRFFRIFAALTCVAAPCAALIACPLPFSLLARRVFRSGASVAGWAGTRDIGRAGHIVVTDTDVFPRTTVSIESIRILEGTSPETIIAAAGSLISASGSGLAEVFLDLMRRNGCTMQRVEDFSCHEGGGLRALINGSEVLCGSAGFMHLMSVRLPQKLASKSSVFIAVNGILMGIFTIKYTPMTSVQEALSRLLRSRREPLFAIRDFLVTPLMIRRRFRLPTDGFEFPPFEDRYRISGTDVSQSPPAALLSREGLASYAEVAMAARKAYSAGSFGTALSAVSAIVGMLLVVILTVALGLPPGAGALLTYSLLWCVPGAVVSLVSLEVEI</sequence>
<dbReference type="InterPro" id="IPR023299">
    <property type="entry name" value="ATPase_P-typ_cyto_dom_N"/>
</dbReference>
<feature type="transmembrane region" description="Helical" evidence="2">
    <location>
        <begin position="576"/>
        <end position="597"/>
    </location>
</feature>
<evidence type="ECO:0000256" key="1">
    <source>
        <dbReference type="SAM" id="MobiDB-lite"/>
    </source>
</evidence>
<name>A0A9D0ZEH9_9FIRM</name>
<keyword evidence="2" id="KW-0812">Transmembrane</keyword>
<feature type="transmembrane region" description="Helical" evidence="2">
    <location>
        <begin position="846"/>
        <end position="868"/>
    </location>
</feature>
<dbReference type="Proteomes" id="UP000824262">
    <property type="component" value="Unassembled WGS sequence"/>
</dbReference>
<dbReference type="AlphaFoldDB" id="A0A9D0ZEH9"/>
<keyword evidence="2" id="KW-0472">Membrane</keyword>
<dbReference type="GO" id="GO:0000166">
    <property type="term" value="F:nucleotide binding"/>
    <property type="evidence" value="ECO:0007669"/>
    <property type="project" value="InterPro"/>
</dbReference>
<dbReference type="SUPFAM" id="SSF81660">
    <property type="entry name" value="Metal cation-transporting ATPase, ATP-binding domain N"/>
    <property type="match status" value="1"/>
</dbReference>
<dbReference type="InterPro" id="IPR023214">
    <property type="entry name" value="HAD_sf"/>
</dbReference>
<feature type="region of interest" description="Disordered" evidence="1">
    <location>
        <begin position="60"/>
        <end position="204"/>
    </location>
</feature>
<feature type="transmembrane region" description="Helical" evidence="2">
    <location>
        <begin position="438"/>
        <end position="460"/>
    </location>
</feature>
<feature type="compositionally biased region" description="Basic and acidic residues" evidence="1">
    <location>
        <begin position="135"/>
        <end position="171"/>
    </location>
</feature>
<comment type="caution">
    <text evidence="3">The sequence shown here is derived from an EMBL/GenBank/DDBJ whole genome shotgun (WGS) entry which is preliminary data.</text>
</comment>
<dbReference type="Gene3D" id="3.40.50.1000">
    <property type="entry name" value="HAD superfamily/HAD-like"/>
    <property type="match status" value="1"/>
</dbReference>
<feature type="compositionally biased region" description="Low complexity" evidence="1">
    <location>
        <begin position="236"/>
        <end position="245"/>
    </location>
</feature>
<keyword evidence="2" id="KW-1133">Transmembrane helix</keyword>